<evidence type="ECO:0000256" key="4">
    <source>
        <dbReference type="PIRSR" id="PIRSR000149-2"/>
    </source>
</evidence>
<dbReference type="InterPro" id="IPR006424">
    <property type="entry name" value="Glyceraldehyde-3-P_DH_1"/>
</dbReference>
<dbReference type="GO" id="GO:0006006">
    <property type="term" value="P:glucose metabolic process"/>
    <property type="evidence" value="ECO:0007669"/>
    <property type="project" value="InterPro"/>
</dbReference>
<dbReference type="InterPro" id="IPR020829">
    <property type="entry name" value="GlycerAld_3-P_DH_cat"/>
</dbReference>
<dbReference type="Gene3D" id="3.30.360.10">
    <property type="entry name" value="Dihydrodipicolinate Reductase, domain 2"/>
    <property type="match status" value="1"/>
</dbReference>
<feature type="binding site" evidence="4">
    <location>
        <begin position="159"/>
        <end position="161"/>
    </location>
    <ligand>
        <name>D-glyceraldehyde 3-phosphate</name>
        <dbReference type="ChEBI" id="CHEBI:59776"/>
    </ligand>
</feature>
<dbReference type="Pfam" id="PF00044">
    <property type="entry name" value="Gp_dh_N"/>
    <property type="match status" value="1"/>
</dbReference>
<dbReference type="Pfam" id="PF02800">
    <property type="entry name" value="Gp_dh_C"/>
    <property type="match status" value="1"/>
</dbReference>
<dbReference type="InterPro" id="IPR036291">
    <property type="entry name" value="NAD(P)-bd_dom_sf"/>
</dbReference>
<evidence type="ECO:0000256" key="1">
    <source>
        <dbReference type="ARBA" id="ARBA00007406"/>
    </source>
</evidence>
<feature type="site" description="Activates thiol group during catalysis" evidence="6">
    <location>
        <position position="187"/>
    </location>
</feature>
<gene>
    <name evidence="9" type="ORF">BN1180_05784</name>
</gene>
<comment type="caution">
    <text evidence="9">The sequence shown here is derived from an EMBL/GenBank/DDBJ whole genome shotgun (WGS) entry which is preliminary data.</text>
</comment>
<dbReference type="GO" id="GO:0051287">
    <property type="term" value="F:NAD binding"/>
    <property type="evidence" value="ECO:0007669"/>
    <property type="project" value="InterPro"/>
</dbReference>
<dbReference type="CDD" id="cd18126">
    <property type="entry name" value="GAPDH_I_C"/>
    <property type="match status" value="1"/>
</dbReference>
<evidence type="ECO:0000313" key="10">
    <source>
        <dbReference type="Proteomes" id="UP000182110"/>
    </source>
</evidence>
<feature type="binding site" evidence="4">
    <location>
        <position position="190"/>
    </location>
    <ligand>
        <name>D-glyceraldehyde 3-phosphate</name>
        <dbReference type="ChEBI" id="CHEBI:59776"/>
    </ligand>
</feature>
<dbReference type="FunFam" id="3.30.360.10:FF:000002">
    <property type="entry name" value="Glyceraldehyde-3-phosphate dehydrogenase"/>
    <property type="match status" value="1"/>
</dbReference>
<dbReference type="AlphaFoldDB" id="A0AAN2PE18"/>
<dbReference type="Gene3D" id="3.40.50.720">
    <property type="entry name" value="NAD(P)-binding Rossmann-like Domain"/>
    <property type="match status" value="1"/>
</dbReference>
<evidence type="ECO:0000259" key="8">
    <source>
        <dbReference type="SMART" id="SM00846"/>
    </source>
</evidence>
<organism evidence="9 10">
    <name type="scientific">Peribacillus simplex</name>
    <dbReference type="NCBI Taxonomy" id="1478"/>
    <lineage>
        <taxon>Bacteria</taxon>
        <taxon>Bacillati</taxon>
        <taxon>Bacillota</taxon>
        <taxon>Bacilli</taxon>
        <taxon>Bacillales</taxon>
        <taxon>Bacillaceae</taxon>
        <taxon>Peribacillus</taxon>
    </lineage>
</organism>
<accession>A0AAN2PE18</accession>
<feature type="domain" description="Glyceraldehyde 3-phosphate dehydrogenase NAD(P) binding" evidence="8">
    <location>
        <begin position="9"/>
        <end position="160"/>
    </location>
</feature>
<dbReference type="GO" id="GO:0050661">
    <property type="term" value="F:NADP binding"/>
    <property type="evidence" value="ECO:0007669"/>
    <property type="project" value="InterPro"/>
</dbReference>
<evidence type="ECO:0000256" key="6">
    <source>
        <dbReference type="PIRSR" id="PIRSR000149-4"/>
    </source>
</evidence>
<protein>
    <submittedName>
        <fullName evidence="9">Glyceraldehyde-3-phosphate dehydrogenase, type I</fullName>
    </submittedName>
</protein>
<evidence type="ECO:0000256" key="2">
    <source>
        <dbReference type="ARBA" id="ARBA00023002"/>
    </source>
</evidence>
<keyword evidence="10" id="KW-1185">Reference proteome</keyword>
<dbReference type="SUPFAM" id="SSF55347">
    <property type="entry name" value="Glyceraldehyde-3-phosphate dehydrogenase-like, C-terminal domain"/>
    <property type="match status" value="1"/>
</dbReference>
<feature type="binding site" evidence="4">
    <location>
        <position position="241"/>
    </location>
    <ligand>
        <name>D-glyceraldehyde 3-phosphate</name>
        <dbReference type="ChEBI" id="CHEBI:59776"/>
    </ligand>
</feature>
<dbReference type="SUPFAM" id="SSF51735">
    <property type="entry name" value="NAD(P)-binding Rossmann-fold domains"/>
    <property type="match status" value="1"/>
</dbReference>
<dbReference type="Proteomes" id="UP000182110">
    <property type="component" value="Unassembled WGS sequence"/>
</dbReference>
<dbReference type="SMART" id="SM00846">
    <property type="entry name" value="Gp_dh_N"/>
    <property type="match status" value="1"/>
</dbReference>
<dbReference type="InterPro" id="IPR020828">
    <property type="entry name" value="GlycerAld_3-P_DH_NAD(P)-bd"/>
</dbReference>
<dbReference type="PANTHER" id="PTHR43148">
    <property type="entry name" value="GLYCERALDEHYDE-3-PHOSPHATE DEHYDROGENASE 2"/>
    <property type="match status" value="1"/>
</dbReference>
<feature type="binding site" evidence="4">
    <location>
        <begin position="218"/>
        <end position="219"/>
    </location>
    <ligand>
        <name>D-glyceraldehyde 3-phosphate</name>
        <dbReference type="ChEBI" id="CHEBI:59776"/>
    </ligand>
</feature>
<feature type="binding site" evidence="5">
    <location>
        <position position="86"/>
    </location>
    <ligand>
        <name>NAD(+)</name>
        <dbReference type="ChEBI" id="CHEBI:57540"/>
    </ligand>
</feature>
<evidence type="ECO:0000256" key="3">
    <source>
        <dbReference type="PIRSR" id="PIRSR000149-1"/>
    </source>
</evidence>
<dbReference type="NCBIfam" id="TIGR01534">
    <property type="entry name" value="GAPDH-I"/>
    <property type="match status" value="1"/>
</dbReference>
<name>A0AAN2PE18_9BACI</name>
<feature type="active site" description="Nucleophile" evidence="3">
    <location>
        <position position="160"/>
    </location>
</feature>
<feature type="binding site" evidence="5">
    <location>
        <position position="128"/>
    </location>
    <ligand>
        <name>NAD(+)</name>
        <dbReference type="ChEBI" id="CHEBI:57540"/>
    </ligand>
</feature>
<proteinExistence type="inferred from homology"/>
<evidence type="ECO:0000256" key="5">
    <source>
        <dbReference type="PIRSR" id="PIRSR000149-3"/>
    </source>
</evidence>
<dbReference type="CDD" id="cd05214">
    <property type="entry name" value="GAPDH_I_N"/>
    <property type="match status" value="1"/>
</dbReference>
<evidence type="ECO:0000256" key="7">
    <source>
        <dbReference type="RuleBase" id="RU000397"/>
    </source>
</evidence>
<sequence>MKGGNTMIRKIGISGTGRIGRLLIRKMLSNKHDQLKLVAINSIYPVETVAHLLKYDTIHRSWNADISIKDGNLLINGDIIQVISEREPERIPWGTMGIDIAIDATGKFNDRQGAQKHLSAGASTVIVTAPGKNMDFTVVMGVNDHLLDLSKHTILSAASCTTNCVAPLLSIMDQSFQVKRGWMTTIHSYTSDQNHLDNPHKDLRRARSCTQSIVPTTTGVGKALVDVLPNLASYIEGISIRVPTQDVSLVDLTVQVAREVSLDEVKSVFHAAANGKLSHYVGYIEEPLVSSDFIGNEKSAIVDGLSIMTVENQIKILAWYDNEWAYACRVIELAQAVNERMDKKWKSPVALKH</sequence>
<dbReference type="GO" id="GO:0016620">
    <property type="term" value="F:oxidoreductase activity, acting on the aldehyde or oxo group of donors, NAD or NADP as acceptor"/>
    <property type="evidence" value="ECO:0007669"/>
    <property type="project" value="InterPro"/>
</dbReference>
<keyword evidence="5" id="KW-0520">NAD</keyword>
<dbReference type="PRINTS" id="PR00078">
    <property type="entry name" value="G3PDHDRGNASE"/>
</dbReference>
<comment type="similarity">
    <text evidence="1 7">Belongs to the glyceraldehyde-3-phosphate dehydrogenase family.</text>
</comment>
<feature type="binding site" evidence="5">
    <location>
        <position position="322"/>
    </location>
    <ligand>
        <name>NAD(+)</name>
        <dbReference type="ChEBI" id="CHEBI:57540"/>
    </ligand>
</feature>
<dbReference type="PIRSF" id="PIRSF000149">
    <property type="entry name" value="GAP_DH"/>
    <property type="match status" value="1"/>
</dbReference>
<keyword evidence="5" id="KW-0547">Nucleotide-binding</keyword>
<dbReference type="InterPro" id="IPR020831">
    <property type="entry name" value="GlycerAld/Erythrose_P_DH"/>
</dbReference>
<keyword evidence="2" id="KW-0560">Oxidoreductase</keyword>
<dbReference type="FunFam" id="3.40.50.720:FF:000001">
    <property type="entry name" value="Glyceraldehyde-3-phosphate dehydrogenase"/>
    <property type="match status" value="1"/>
</dbReference>
<feature type="binding site" evidence="5">
    <location>
        <begin position="18"/>
        <end position="19"/>
    </location>
    <ligand>
        <name>NAD(+)</name>
        <dbReference type="ChEBI" id="CHEBI:57540"/>
    </ligand>
</feature>
<dbReference type="EMBL" id="CCXW01000004">
    <property type="protein sequence ID" value="CEG24940.1"/>
    <property type="molecule type" value="Genomic_DNA"/>
</dbReference>
<reference evidence="9 10" key="1">
    <citation type="journal article" date="2014" name="Genome Announc.">
        <title>Genome Sequence of Bacillus simplex Strain P558, Isolated from a Human Fecal Sample.</title>
        <authorList>
            <person name="Croce O."/>
            <person name="Hugon P."/>
            <person name="Lagier J.C."/>
            <person name="Bibi F."/>
            <person name="Robert C."/>
            <person name="Azhar E.I."/>
            <person name="Raoult D."/>
            <person name="Fournier P.E."/>
        </authorList>
    </citation>
    <scope>NUCLEOTIDE SEQUENCE [LARGE SCALE GENOMIC DNA]</scope>
    <source>
        <strain evidence="9 10">P558</strain>
    </source>
</reference>
<evidence type="ECO:0000313" key="9">
    <source>
        <dbReference type="EMBL" id="CEG24940.1"/>
    </source>
</evidence>